<dbReference type="Gene3D" id="3.30.420.110">
    <property type="entry name" value="MutS, connector domain"/>
    <property type="match status" value="1"/>
</dbReference>
<dbReference type="PANTHER" id="PTHR11361:SF35">
    <property type="entry name" value="DNA MISMATCH REPAIR PROTEIN MSH2"/>
    <property type="match status" value="1"/>
</dbReference>
<dbReference type="InterPro" id="IPR036187">
    <property type="entry name" value="DNA_mismatch_repair_MutS_sf"/>
</dbReference>
<name>A0ABQ7J7D9_9APIC</name>
<evidence type="ECO:0000313" key="3">
    <source>
        <dbReference type="EMBL" id="KAF8819891.1"/>
    </source>
</evidence>
<feature type="domain" description="DNA mismatch repair protein MutS core" evidence="2">
    <location>
        <begin position="208"/>
        <end position="447"/>
    </location>
</feature>
<organism evidence="3 4">
    <name type="scientific">Cardiosporidium cionae</name>
    <dbReference type="NCBI Taxonomy" id="476202"/>
    <lineage>
        <taxon>Eukaryota</taxon>
        <taxon>Sar</taxon>
        <taxon>Alveolata</taxon>
        <taxon>Apicomplexa</taxon>
        <taxon>Aconoidasida</taxon>
        <taxon>Nephromycida</taxon>
        <taxon>Cardiosporidium</taxon>
    </lineage>
</organism>
<evidence type="ECO:0000313" key="4">
    <source>
        <dbReference type="Proteomes" id="UP000823046"/>
    </source>
</evidence>
<dbReference type="EMBL" id="JADAQX010000562">
    <property type="protein sequence ID" value="KAF8819891.1"/>
    <property type="molecule type" value="Genomic_DNA"/>
</dbReference>
<dbReference type="Gene3D" id="1.10.1420.10">
    <property type="match status" value="1"/>
</dbReference>
<protein>
    <recommendedName>
        <fullName evidence="2">DNA mismatch repair protein MutS core domain-containing protein</fullName>
    </recommendedName>
</protein>
<dbReference type="InterPro" id="IPR007696">
    <property type="entry name" value="DNA_mismatch_repair_MutS_core"/>
</dbReference>
<evidence type="ECO:0000259" key="2">
    <source>
        <dbReference type="SMART" id="SM00533"/>
    </source>
</evidence>
<dbReference type="SUPFAM" id="SSF48334">
    <property type="entry name" value="DNA repair protein MutS, domain III"/>
    <property type="match status" value="1"/>
</dbReference>
<dbReference type="InterPro" id="IPR045076">
    <property type="entry name" value="MutS"/>
</dbReference>
<sequence length="447" mass="50722">MSAFHTPSHSAEFNESALTSSTPSKPFATETVQNDVLCAILLQTVKSVKLIGVALFNMSLRHFFMTEFHTSPSFDILESLLLQVRPRYAAILPPSDAIDLKKFLDILELCGIDVVESPKSYFSVSNIEQDFARLLRREDSIRNHLAEFNLSVALQSLACILAEWKLLSDSSLFHSCTLQLYPIENFLRLDKASFSALNLLPKEGDGSRAPTSLFGFLNRCRTSIGSRRLVGWITQPLVDIEAIRKRHDLVEAFLQDSELRQALQATYLKKVPDLDKLLSKFHRVNGGLSVSKSHLTLDDIVKLFDCLLDCRKLLHVLTHYEGIHLSSLEELIISPLKECVDGSILFIQLIERTIDLKEAENGNYVISRDFDPRLQELADEKETVLEKLENLRQQCEMDLFGDYSNNNGRRGRSRDEKDVVRILEDNSLGFVLRVTKKDQPTVQVEII</sequence>
<reference evidence="3 4" key="1">
    <citation type="journal article" date="2020" name="bioRxiv">
        <title>Metabolic contributions of an alphaproteobacterial endosymbiont in the apicomplexan Cardiosporidium cionae.</title>
        <authorList>
            <person name="Hunter E.S."/>
            <person name="Paight C.J."/>
            <person name="Lane C.E."/>
        </authorList>
    </citation>
    <scope>NUCLEOTIDE SEQUENCE [LARGE SCALE GENOMIC DNA]</scope>
    <source>
        <strain evidence="3">ESH_2018</strain>
    </source>
</reference>
<gene>
    <name evidence="3" type="ORF">IE077_000621</name>
</gene>
<comment type="caution">
    <text evidence="3">The sequence shown here is derived from an EMBL/GenBank/DDBJ whole genome shotgun (WGS) entry which is preliminary data.</text>
</comment>
<dbReference type="InterPro" id="IPR036678">
    <property type="entry name" value="MutS_con_dom_sf"/>
</dbReference>
<keyword evidence="4" id="KW-1185">Reference proteome</keyword>
<proteinExistence type="predicted"/>
<evidence type="ECO:0000256" key="1">
    <source>
        <dbReference type="SAM" id="MobiDB-lite"/>
    </source>
</evidence>
<dbReference type="Proteomes" id="UP000823046">
    <property type="component" value="Unassembled WGS sequence"/>
</dbReference>
<accession>A0ABQ7J7D9</accession>
<feature type="region of interest" description="Disordered" evidence="1">
    <location>
        <begin position="1"/>
        <end position="21"/>
    </location>
</feature>
<dbReference type="SMART" id="SM00533">
    <property type="entry name" value="MUTSd"/>
    <property type="match status" value="1"/>
</dbReference>
<dbReference type="PANTHER" id="PTHR11361">
    <property type="entry name" value="DNA MISMATCH REPAIR PROTEIN MUTS FAMILY MEMBER"/>
    <property type="match status" value="1"/>
</dbReference>
<dbReference type="Pfam" id="PF05192">
    <property type="entry name" value="MutS_III"/>
    <property type="match status" value="1"/>
</dbReference>